<feature type="transmembrane region" description="Helical" evidence="1">
    <location>
        <begin position="12"/>
        <end position="36"/>
    </location>
</feature>
<accession>E8LIX4</accession>
<protein>
    <submittedName>
        <fullName evidence="2">Uncharacterized protein</fullName>
    </submittedName>
</protein>
<gene>
    <name evidence="2" type="ORF">HMPREF9444_00646</name>
</gene>
<reference evidence="2 3" key="1">
    <citation type="submission" date="2011-01" db="EMBL/GenBank/DDBJ databases">
        <authorList>
            <person name="Weinstock G."/>
            <person name="Sodergren E."/>
            <person name="Clifton S."/>
            <person name="Fulton L."/>
            <person name="Fulton B."/>
            <person name="Courtney L."/>
            <person name="Fronick C."/>
            <person name="Harrison M."/>
            <person name="Strong C."/>
            <person name="Farmer C."/>
            <person name="Delahaunty K."/>
            <person name="Markovic C."/>
            <person name="Hall O."/>
            <person name="Minx P."/>
            <person name="Tomlinson C."/>
            <person name="Mitreva M."/>
            <person name="Hou S."/>
            <person name="Chen J."/>
            <person name="Wollam A."/>
            <person name="Pepin K.H."/>
            <person name="Johnson M."/>
            <person name="Bhonagiri V."/>
            <person name="Zhang X."/>
            <person name="Suruliraj S."/>
            <person name="Warren W."/>
            <person name="Chinwalla A."/>
            <person name="Mardis E.R."/>
            <person name="Wilson R.K."/>
        </authorList>
    </citation>
    <scope>NUCLEOTIDE SEQUENCE [LARGE SCALE GENOMIC DNA]</scope>
    <source>
        <strain evidence="3">DSM 22608 / JCM 16073 / KCTC 15190 / YIT 12066</strain>
    </source>
</reference>
<dbReference type="AlphaFoldDB" id="E8LIX4"/>
<sequence length="74" mass="8569">MVDNKYKDWIDIIKNAASTLFVAFLAQIANIFYFKGDLVVKIYLYLGAFLTVACWLFSFYVISYLRKKGAKNVN</sequence>
<organism evidence="2 3">
    <name type="scientific">Succinatimonas hippei (strain DSM 22608 / JCM 16073 / KCTC 15190 / YIT 12066)</name>
    <dbReference type="NCBI Taxonomy" id="762983"/>
    <lineage>
        <taxon>Bacteria</taxon>
        <taxon>Pseudomonadati</taxon>
        <taxon>Pseudomonadota</taxon>
        <taxon>Gammaproteobacteria</taxon>
        <taxon>Aeromonadales</taxon>
        <taxon>Succinivibrionaceae</taxon>
        <taxon>Succinatimonas</taxon>
    </lineage>
</organism>
<dbReference type="STRING" id="762983.HMPREF9444_00646"/>
<feature type="transmembrane region" description="Helical" evidence="1">
    <location>
        <begin position="42"/>
        <end position="62"/>
    </location>
</feature>
<evidence type="ECO:0000313" key="3">
    <source>
        <dbReference type="Proteomes" id="UP000018458"/>
    </source>
</evidence>
<keyword evidence="1" id="KW-0472">Membrane</keyword>
<evidence type="ECO:0000313" key="2">
    <source>
        <dbReference type="EMBL" id="EFY07505.1"/>
    </source>
</evidence>
<dbReference type="EMBL" id="AEVO01000031">
    <property type="protein sequence ID" value="EFY07505.1"/>
    <property type="molecule type" value="Genomic_DNA"/>
</dbReference>
<keyword evidence="3" id="KW-1185">Reference proteome</keyword>
<keyword evidence="1" id="KW-1133">Transmembrane helix</keyword>
<evidence type="ECO:0000256" key="1">
    <source>
        <dbReference type="SAM" id="Phobius"/>
    </source>
</evidence>
<dbReference type="HOGENOM" id="CLU_2686443_0_0_6"/>
<keyword evidence="1" id="KW-0812">Transmembrane</keyword>
<dbReference type="Proteomes" id="UP000018458">
    <property type="component" value="Unassembled WGS sequence"/>
</dbReference>
<name>E8LIX4_SUCHY</name>
<proteinExistence type="predicted"/>
<comment type="caution">
    <text evidence="2">The sequence shown here is derived from an EMBL/GenBank/DDBJ whole genome shotgun (WGS) entry which is preliminary data.</text>
</comment>